<gene>
    <name evidence="2" type="ORF">CR9_114</name>
</gene>
<accession>M1EZC2</accession>
<evidence type="ECO:0000256" key="1">
    <source>
        <dbReference type="SAM" id="Phobius"/>
    </source>
</evidence>
<keyword evidence="1" id="KW-0472">Membrane</keyword>
<keyword evidence="3" id="KW-1185">Reference proteome</keyword>
<dbReference type="RefSeq" id="YP_009015076.1">
    <property type="nucleotide sequence ID" value="NC_023717.1"/>
</dbReference>
<name>M1EZC2_9CAUD</name>
<dbReference type="KEGG" id="vg:18562956"/>
<dbReference type="OrthoDB" id="40319at10239"/>
<evidence type="ECO:0000313" key="3">
    <source>
        <dbReference type="Proteomes" id="UP000011829"/>
    </source>
</evidence>
<sequence length="87" mass="9946">MEALINFFTITPPEALLFVLTFGVIGIAIGWVNEVFATARRIRYLFSPATRGLFTWHTAVWMPVRLFVIAILPQVLFQLFTEVLKFG</sequence>
<keyword evidence="1" id="KW-1133">Transmembrane helix</keyword>
<proteinExistence type="predicted"/>
<dbReference type="Proteomes" id="UP000011829">
    <property type="component" value="Segment"/>
</dbReference>
<feature type="transmembrane region" description="Helical" evidence="1">
    <location>
        <begin position="15"/>
        <end position="32"/>
    </location>
</feature>
<organism evidence="2 3">
    <name type="scientific">Cronobacter phage CR9</name>
    <dbReference type="NCBI Taxonomy" id="1162290"/>
    <lineage>
        <taxon>Viruses</taxon>
        <taxon>Duplodnaviria</taxon>
        <taxon>Heunggongvirae</taxon>
        <taxon>Uroviricota</taxon>
        <taxon>Caudoviricetes</taxon>
        <taxon>Vequintavirinae</taxon>
        <taxon>Certrevirus</taxon>
        <taxon>Certrevirus CR9</taxon>
    </lineage>
</organism>
<protein>
    <submittedName>
        <fullName evidence="2">Uncharacterized protein</fullName>
    </submittedName>
</protein>
<keyword evidence="1" id="KW-0812">Transmembrane</keyword>
<feature type="transmembrane region" description="Helical" evidence="1">
    <location>
        <begin position="53"/>
        <end position="77"/>
    </location>
</feature>
<dbReference type="EMBL" id="JQ691611">
    <property type="protein sequence ID" value="AFH20998.1"/>
    <property type="molecule type" value="Genomic_DNA"/>
</dbReference>
<dbReference type="GeneID" id="18562956"/>
<reference evidence="2 3" key="1">
    <citation type="submission" date="2012-02" db="EMBL/GenBank/DDBJ databases">
        <title>Complete Genome Sequence of Cronobacter sakazakii Bacteriophage CR9.</title>
        <authorList>
            <person name="Shin H."/>
            <person name="Lee J.-H."/>
            <person name="Kim Y."/>
            <person name="Ryu S."/>
        </authorList>
    </citation>
    <scope>NUCLEOTIDE SEQUENCE [LARGE SCALE GENOMIC DNA]</scope>
</reference>
<evidence type="ECO:0000313" key="2">
    <source>
        <dbReference type="EMBL" id="AFH20998.1"/>
    </source>
</evidence>